<name>A0AAV7NKV5_PLEWA</name>
<dbReference type="EMBL" id="JANPWB010000012">
    <property type="protein sequence ID" value="KAJ1115277.1"/>
    <property type="molecule type" value="Genomic_DNA"/>
</dbReference>
<reference evidence="2" key="1">
    <citation type="journal article" date="2022" name="bioRxiv">
        <title>Sequencing and chromosome-scale assembly of the giantPleurodeles waltlgenome.</title>
        <authorList>
            <person name="Brown T."/>
            <person name="Elewa A."/>
            <person name="Iarovenko S."/>
            <person name="Subramanian E."/>
            <person name="Araus A.J."/>
            <person name="Petzold A."/>
            <person name="Susuki M."/>
            <person name="Suzuki K.-i.T."/>
            <person name="Hayashi T."/>
            <person name="Toyoda A."/>
            <person name="Oliveira C."/>
            <person name="Osipova E."/>
            <person name="Leigh N.D."/>
            <person name="Simon A."/>
            <person name="Yun M.H."/>
        </authorList>
    </citation>
    <scope>NUCLEOTIDE SEQUENCE</scope>
    <source>
        <strain evidence="2">20211129_DDA</strain>
        <tissue evidence="2">Liver</tissue>
    </source>
</reference>
<dbReference type="AlphaFoldDB" id="A0AAV7NKV5"/>
<organism evidence="2 3">
    <name type="scientific">Pleurodeles waltl</name>
    <name type="common">Iberian ribbed newt</name>
    <dbReference type="NCBI Taxonomy" id="8319"/>
    <lineage>
        <taxon>Eukaryota</taxon>
        <taxon>Metazoa</taxon>
        <taxon>Chordata</taxon>
        <taxon>Craniata</taxon>
        <taxon>Vertebrata</taxon>
        <taxon>Euteleostomi</taxon>
        <taxon>Amphibia</taxon>
        <taxon>Batrachia</taxon>
        <taxon>Caudata</taxon>
        <taxon>Salamandroidea</taxon>
        <taxon>Salamandridae</taxon>
        <taxon>Pleurodelinae</taxon>
        <taxon>Pleurodeles</taxon>
    </lineage>
</organism>
<feature type="compositionally biased region" description="Basic and acidic residues" evidence="1">
    <location>
        <begin position="38"/>
        <end position="50"/>
    </location>
</feature>
<keyword evidence="3" id="KW-1185">Reference proteome</keyword>
<evidence type="ECO:0000313" key="3">
    <source>
        <dbReference type="Proteomes" id="UP001066276"/>
    </source>
</evidence>
<feature type="region of interest" description="Disordered" evidence="1">
    <location>
        <begin position="1"/>
        <end position="56"/>
    </location>
</feature>
<evidence type="ECO:0000256" key="1">
    <source>
        <dbReference type="SAM" id="MobiDB-lite"/>
    </source>
</evidence>
<comment type="caution">
    <text evidence="2">The sequence shown here is derived from an EMBL/GenBank/DDBJ whole genome shotgun (WGS) entry which is preliminary data.</text>
</comment>
<proteinExistence type="predicted"/>
<evidence type="ECO:0000313" key="2">
    <source>
        <dbReference type="EMBL" id="KAJ1115277.1"/>
    </source>
</evidence>
<protein>
    <submittedName>
        <fullName evidence="2">Uncharacterized protein</fullName>
    </submittedName>
</protein>
<sequence length="238" mass="26182">MNGVPYEMATTEKTPGPGGGMRRRRPSLRPSLQAEEQEATRPADRPRSRESMALSEMLAEQWEEKEDEIKDILTYTKDLKEKLHTTWEQAQKSLEEAQEKQKANYDAHSKPRNLTVVSQEAHGEKKKKSLFCGQDLSDRATVSPERGWSAGLAASCSSTWMLGRRLGIRHHVPPSGPGVFSVVAVSYGTPFIAAVSAALLCWSASRCPGSTGAVTVGRHRPICPNRDLKSPPTIEDAT</sequence>
<gene>
    <name evidence="2" type="ORF">NDU88_003503</name>
</gene>
<accession>A0AAV7NKV5</accession>
<dbReference type="Proteomes" id="UP001066276">
    <property type="component" value="Chromosome 8"/>
</dbReference>